<evidence type="ECO:0000256" key="2">
    <source>
        <dbReference type="ARBA" id="ARBA00004123"/>
    </source>
</evidence>
<keyword evidence="6 10" id="KW-0805">Transcription regulation</keyword>
<dbReference type="EMBL" id="JAMFTS010000003">
    <property type="protein sequence ID" value="KAJ4775287.1"/>
    <property type="molecule type" value="Genomic_DNA"/>
</dbReference>
<dbReference type="Gene3D" id="3.10.20.90">
    <property type="entry name" value="Phosphatidylinositol 3-kinase Catalytic Subunit, Chain A, domain 1"/>
    <property type="match status" value="1"/>
</dbReference>
<comment type="caution">
    <text evidence="12">The sequence shown here is derived from an EMBL/GenBank/DDBJ whole genome shotgun (WGS) entry which is preliminary data.</text>
</comment>
<dbReference type="AlphaFoldDB" id="A0AAV8E8Z4"/>
<dbReference type="SUPFAM" id="SSF54277">
    <property type="entry name" value="CAD &amp; PB1 domains"/>
    <property type="match status" value="1"/>
</dbReference>
<evidence type="ECO:0000256" key="6">
    <source>
        <dbReference type="ARBA" id="ARBA00023015"/>
    </source>
</evidence>
<evidence type="ECO:0000259" key="11">
    <source>
        <dbReference type="PROSITE" id="PS51745"/>
    </source>
</evidence>
<dbReference type="Pfam" id="PF02309">
    <property type="entry name" value="AUX_IAA"/>
    <property type="match status" value="1"/>
</dbReference>
<evidence type="ECO:0000256" key="7">
    <source>
        <dbReference type="ARBA" id="ARBA00023163"/>
    </source>
</evidence>
<dbReference type="InterPro" id="IPR053793">
    <property type="entry name" value="PB1-like"/>
</dbReference>
<dbReference type="GO" id="GO:0009734">
    <property type="term" value="P:auxin-activated signaling pathway"/>
    <property type="evidence" value="ECO:0007669"/>
    <property type="project" value="UniProtKB-UniRule"/>
</dbReference>
<evidence type="ECO:0000256" key="4">
    <source>
        <dbReference type="ARBA" id="ARBA00011726"/>
    </source>
</evidence>
<dbReference type="GO" id="GO:0006355">
    <property type="term" value="P:regulation of DNA-templated transcription"/>
    <property type="evidence" value="ECO:0007669"/>
    <property type="project" value="InterPro"/>
</dbReference>
<evidence type="ECO:0000313" key="12">
    <source>
        <dbReference type="EMBL" id="KAJ4775287.1"/>
    </source>
</evidence>
<comment type="subcellular location">
    <subcellularLocation>
        <location evidence="2 10">Nucleus</location>
    </subcellularLocation>
</comment>
<evidence type="ECO:0000256" key="9">
    <source>
        <dbReference type="ARBA" id="ARBA00023294"/>
    </source>
</evidence>
<evidence type="ECO:0000256" key="8">
    <source>
        <dbReference type="ARBA" id="ARBA00023242"/>
    </source>
</evidence>
<dbReference type="Proteomes" id="UP001140206">
    <property type="component" value="Chromosome 3"/>
</dbReference>
<gene>
    <name evidence="12" type="ORF">LUZ62_059544</name>
</gene>
<comment type="subunit">
    <text evidence="4 10">Homodimers and heterodimers.</text>
</comment>
<keyword evidence="8 10" id="KW-0539">Nucleus</keyword>
<proteinExistence type="inferred from homology"/>
<name>A0AAV8E8Z4_9POAL</name>
<keyword evidence="7 10" id="KW-0804">Transcription</keyword>
<dbReference type="PANTHER" id="PTHR31734:SF8">
    <property type="entry name" value="AUXIN-RESPONSIVE PROTEIN IAA24"/>
    <property type="match status" value="1"/>
</dbReference>
<evidence type="ECO:0000256" key="5">
    <source>
        <dbReference type="ARBA" id="ARBA00022491"/>
    </source>
</evidence>
<dbReference type="InterPro" id="IPR033389">
    <property type="entry name" value="AUX/IAA_dom"/>
</dbReference>
<dbReference type="InterPro" id="IPR003311">
    <property type="entry name" value="AUX_IAA"/>
</dbReference>
<evidence type="ECO:0000256" key="10">
    <source>
        <dbReference type="RuleBase" id="RU004549"/>
    </source>
</evidence>
<evidence type="ECO:0000256" key="1">
    <source>
        <dbReference type="ARBA" id="ARBA00002159"/>
    </source>
</evidence>
<comment type="similarity">
    <text evidence="3 10">Belongs to the Aux/IAA family.</text>
</comment>
<dbReference type="PROSITE" id="PS51745">
    <property type="entry name" value="PB1"/>
    <property type="match status" value="1"/>
</dbReference>
<sequence>MEGKSSYGGNMEYLKATELKLGPPGIDILQEATSGVSTRPKKRAVTGPIEQHTKSKVQVVGWPPVRPQRMNSFRARRNETVDESGGVYVKVSMDGAPYLRNIDLKILHGYKELRTILEGMFKCSSLGGAEGYDEEGYAITYEDKDGDLMLVGDVPWEMFVSSCKRLRIMKGSEARGLS</sequence>
<comment type="function">
    <text evidence="1 10">Aux/IAA proteins are short-lived transcriptional factors that function as repressors of early auxin response genes at low auxin concentrations.</text>
</comment>
<organism evidence="12 13">
    <name type="scientific">Rhynchospora pubera</name>
    <dbReference type="NCBI Taxonomy" id="906938"/>
    <lineage>
        <taxon>Eukaryota</taxon>
        <taxon>Viridiplantae</taxon>
        <taxon>Streptophyta</taxon>
        <taxon>Embryophyta</taxon>
        <taxon>Tracheophyta</taxon>
        <taxon>Spermatophyta</taxon>
        <taxon>Magnoliopsida</taxon>
        <taxon>Liliopsida</taxon>
        <taxon>Poales</taxon>
        <taxon>Cyperaceae</taxon>
        <taxon>Cyperoideae</taxon>
        <taxon>Rhynchosporeae</taxon>
        <taxon>Rhynchospora</taxon>
    </lineage>
</organism>
<keyword evidence="9 10" id="KW-0927">Auxin signaling pathway</keyword>
<accession>A0AAV8E8Z4</accession>
<feature type="domain" description="PB1" evidence="11">
    <location>
        <begin position="86"/>
        <end position="171"/>
    </location>
</feature>
<protein>
    <recommendedName>
        <fullName evidence="10">Auxin-responsive protein</fullName>
    </recommendedName>
</protein>
<dbReference type="PANTHER" id="PTHR31734">
    <property type="entry name" value="AUXIN-RESPONSIVE PROTEIN IAA17"/>
    <property type="match status" value="1"/>
</dbReference>
<dbReference type="GO" id="GO:0005634">
    <property type="term" value="C:nucleus"/>
    <property type="evidence" value="ECO:0007669"/>
    <property type="project" value="UniProtKB-SubCell"/>
</dbReference>
<keyword evidence="5 10" id="KW-0678">Repressor</keyword>
<keyword evidence="13" id="KW-1185">Reference proteome</keyword>
<evidence type="ECO:0000256" key="3">
    <source>
        <dbReference type="ARBA" id="ARBA00006728"/>
    </source>
</evidence>
<evidence type="ECO:0000313" key="13">
    <source>
        <dbReference type="Proteomes" id="UP001140206"/>
    </source>
</evidence>
<reference evidence="12" key="1">
    <citation type="submission" date="2022-08" db="EMBL/GenBank/DDBJ databases">
        <authorList>
            <person name="Marques A."/>
        </authorList>
    </citation>
    <scope>NUCLEOTIDE SEQUENCE</scope>
    <source>
        <strain evidence="12">RhyPub2mFocal</strain>
        <tissue evidence="12">Leaves</tissue>
    </source>
</reference>